<evidence type="ECO:0000313" key="2">
    <source>
        <dbReference type="EMBL" id="EKC42826.1"/>
    </source>
</evidence>
<name>K1S602_MAGGI</name>
<gene>
    <name evidence="2" type="ORF">CGI_10010063</name>
</gene>
<dbReference type="SUPFAM" id="SSF49785">
    <property type="entry name" value="Galactose-binding domain-like"/>
    <property type="match status" value="1"/>
</dbReference>
<evidence type="ECO:0008006" key="3">
    <source>
        <dbReference type="Google" id="ProtNLM"/>
    </source>
</evidence>
<proteinExistence type="predicted"/>
<dbReference type="AlphaFoldDB" id="K1S602"/>
<dbReference type="HOGENOM" id="CLU_043336_0_0_1"/>
<evidence type="ECO:0000256" key="1">
    <source>
        <dbReference type="SAM" id="MobiDB-lite"/>
    </source>
</evidence>
<organism evidence="2">
    <name type="scientific">Magallana gigas</name>
    <name type="common">Pacific oyster</name>
    <name type="synonym">Crassostrea gigas</name>
    <dbReference type="NCBI Taxonomy" id="29159"/>
    <lineage>
        <taxon>Eukaryota</taxon>
        <taxon>Metazoa</taxon>
        <taxon>Spiralia</taxon>
        <taxon>Lophotrochozoa</taxon>
        <taxon>Mollusca</taxon>
        <taxon>Bivalvia</taxon>
        <taxon>Autobranchia</taxon>
        <taxon>Pteriomorphia</taxon>
        <taxon>Ostreida</taxon>
        <taxon>Ostreoidea</taxon>
        <taxon>Ostreidae</taxon>
        <taxon>Magallana</taxon>
    </lineage>
</organism>
<dbReference type="InterPro" id="IPR051941">
    <property type="entry name" value="BG_Antigen-Binding_Lectin"/>
</dbReference>
<dbReference type="PANTHER" id="PTHR45713">
    <property type="entry name" value="FTP DOMAIN-CONTAINING PROTEIN"/>
    <property type="match status" value="1"/>
</dbReference>
<feature type="compositionally biased region" description="Polar residues" evidence="1">
    <location>
        <begin position="64"/>
        <end position="74"/>
    </location>
</feature>
<dbReference type="InterPro" id="IPR008979">
    <property type="entry name" value="Galactose-bd-like_sf"/>
</dbReference>
<dbReference type="Gene3D" id="2.60.120.260">
    <property type="entry name" value="Galactose-binding domain-like"/>
    <property type="match status" value="1"/>
</dbReference>
<accession>K1S602</accession>
<dbReference type="InParanoid" id="K1S602"/>
<protein>
    <recommendedName>
        <fullName evidence="3">Fucolectin tachylectin-4 pentraxin-1 domain-containing protein</fullName>
    </recommendedName>
</protein>
<reference evidence="2" key="1">
    <citation type="journal article" date="2012" name="Nature">
        <title>The oyster genome reveals stress adaptation and complexity of shell formation.</title>
        <authorList>
            <person name="Zhang G."/>
            <person name="Fang X."/>
            <person name="Guo X."/>
            <person name="Li L."/>
            <person name="Luo R."/>
            <person name="Xu F."/>
            <person name="Yang P."/>
            <person name="Zhang L."/>
            <person name="Wang X."/>
            <person name="Qi H."/>
            <person name="Xiong Z."/>
            <person name="Que H."/>
            <person name="Xie Y."/>
            <person name="Holland P.W."/>
            <person name="Paps J."/>
            <person name="Zhu Y."/>
            <person name="Wu F."/>
            <person name="Chen Y."/>
            <person name="Wang J."/>
            <person name="Peng C."/>
            <person name="Meng J."/>
            <person name="Yang L."/>
            <person name="Liu J."/>
            <person name="Wen B."/>
            <person name="Zhang N."/>
            <person name="Huang Z."/>
            <person name="Zhu Q."/>
            <person name="Feng Y."/>
            <person name="Mount A."/>
            <person name="Hedgecock D."/>
            <person name="Xu Z."/>
            <person name="Liu Y."/>
            <person name="Domazet-Loso T."/>
            <person name="Du Y."/>
            <person name="Sun X."/>
            <person name="Zhang S."/>
            <person name="Liu B."/>
            <person name="Cheng P."/>
            <person name="Jiang X."/>
            <person name="Li J."/>
            <person name="Fan D."/>
            <person name="Wang W."/>
            <person name="Fu W."/>
            <person name="Wang T."/>
            <person name="Wang B."/>
            <person name="Zhang J."/>
            <person name="Peng Z."/>
            <person name="Li Y."/>
            <person name="Li N."/>
            <person name="Wang J."/>
            <person name="Chen M."/>
            <person name="He Y."/>
            <person name="Tan F."/>
            <person name="Song X."/>
            <person name="Zheng Q."/>
            <person name="Huang R."/>
            <person name="Yang H."/>
            <person name="Du X."/>
            <person name="Chen L."/>
            <person name="Yang M."/>
            <person name="Gaffney P.M."/>
            <person name="Wang S."/>
            <person name="Luo L."/>
            <person name="She Z."/>
            <person name="Ming Y."/>
            <person name="Huang W."/>
            <person name="Zhang S."/>
            <person name="Huang B."/>
            <person name="Zhang Y."/>
            <person name="Qu T."/>
            <person name="Ni P."/>
            <person name="Miao G."/>
            <person name="Wang J."/>
            <person name="Wang Q."/>
            <person name="Steinberg C.E."/>
            <person name="Wang H."/>
            <person name="Li N."/>
            <person name="Qian L."/>
            <person name="Zhang G."/>
            <person name="Li Y."/>
            <person name="Yang H."/>
            <person name="Liu X."/>
            <person name="Wang J."/>
            <person name="Yin Y."/>
            <person name="Wang J."/>
        </authorList>
    </citation>
    <scope>NUCLEOTIDE SEQUENCE [LARGE SCALE GENOMIC DNA]</scope>
    <source>
        <strain evidence="2">05x7-T-G4-1.051#20</strain>
    </source>
</reference>
<dbReference type="EMBL" id="JH816584">
    <property type="protein sequence ID" value="EKC42826.1"/>
    <property type="molecule type" value="Genomic_DNA"/>
</dbReference>
<dbReference type="PANTHER" id="PTHR45713:SF6">
    <property type="entry name" value="F5_8 TYPE C DOMAIN-CONTAINING PROTEIN"/>
    <property type="match status" value="1"/>
</dbReference>
<sequence length="271" mass="30229">MGSKVQRIKDGQLLMCLGKMYIYPSQEMDFITFFTLSYPDAFVPKSSHPDINVALNKPAYQQNPFKQNDSTGDASNAVDGQKSDLTRNGGQCVVSAGKETATWWVNLTSIHSIHHITIYFMTDNRAWGTSFLGFSVYISNTTDRLGGILCFKDTNFTLDSIPDVFTTTCPLHGQYVIYYNERLTGVTYPDTYTPSAENNVCEVEVYGCPATGCFGFLPCPDANCQYCHKETGRCQECKLGYNGQQCELGHTTFDFDWHSGCMESKMAFSSA</sequence>
<feature type="region of interest" description="Disordered" evidence="1">
    <location>
        <begin position="64"/>
        <end position="83"/>
    </location>
</feature>
<dbReference type="Pfam" id="PF22633">
    <property type="entry name" value="F5_F8_type_C_2"/>
    <property type="match status" value="1"/>
</dbReference>